<dbReference type="Proteomes" id="UP000272464">
    <property type="component" value="Unassembled WGS sequence"/>
</dbReference>
<reference evidence="2 3" key="1">
    <citation type="submission" date="2018-12" db="EMBL/GenBank/DDBJ databases">
        <authorList>
            <person name="Sun L."/>
            <person name="Chen Z."/>
        </authorList>
    </citation>
    <scope>NUCLEOTIDE SEQUENCE [LARGE SCALE GENOMIC DNA]</scope>
    <source>
        <strain evidence="2 3">3-5-3</strain>
    </source>
</reference>
<proteinExistence type="predicted"/>
<dbReference type="InterPro" id="IPR008964">
    <property type="entry name" value="Invasin/intimin_cell_adhesion"/>
</dbReference>
<feature type="domain" description="SLH" evidence="1">
    <location>
        <begin position="42"/>
        <end position="102"/>
    </location>
</feature>
<protein>
    <recommendedName>
        <fullName evidence="1">SLH domain-containing protein</fullName>
    </recommendedName>
</protein>
<dbReference type="Gene3D" id="2.60.40.1080">
    <property type="match status" value="2"/>
</dbReference>
<dbReference type="InterPro" id="IPR054604">
    <property type="entry name" value="SbsC_Big-like"/>
</dbReference>
<dbReference type="Pfam" id="PF00395">
    <property type="entry name" value="SLH"/>
    <property type="match status" value="1"/>
</dbReference>
<name>A0A3S1DYS2_9BACL</name>
<evidence type="ECO:0000259" key="1">
    <source>
        <dbReference type="PROSITE" id="PS51272"/>
    </source>
</evidence>
<evidence type="ECO:0000313" key="3">
    <source>
        <dbReference type="Proteomes" id="UP000272464"/>
    </source>
</evidence>
<dbReference type="OrthoDB" id="1706086at2"/>
<keyword evidence="3" id="KW-1185">Reference proteome</keyword>
<evidence type="ECO:0000313" key="2">
    <source>
        <dbReference type="EMBL" id="RUT33289.1"/>
    </source>
</evidence>
<comment type="caution">
    <text evidence="2">The sequence shown here is derived from an EMBL/GenBank/DDBJ whole genome shotgun (WGS) entry which is preliminary data.</text>
</comment>
<dbReference type="RefSeq" id="WP_127198404.1">
    <property type="nucleotide sequence ID" value="NZ_RZNX01000002.1"/>
</dbReference>
<dbReference type="InterPro" id="IPR001119">
    <property type="entry name" value="SLH_dom"/>
</dbReference>
<organism evidence="2 3">
    <name type="scientific">Paenibacillus zeisoli</name>
    <dbReference type="NCBI Taxonomy" id="2496267"/>
    <lineage>
        <taxon>Bacteria</taxon>
        <taxon>Bacillati</taxon>
        <taxon>Bacillota</taxon>
        <taxon>Bacilli</taxon>
        <taxon>Bacillales</taxon>
        <taxon>Paenibacillaceae</taxon>
        <taxon>Paenibacillus</taxon>
    </lineage>
</organism>
<accession>A0A3S1DYS2</accession>
<dbReference type="EMBL" id="RZNX01000002">
    <property type="protein sequence ID" value="RUT33289.1"/>
    <property type="molecule type" value="Genomic_DNA"/>
</dbReference>
<gene>
    <name evidence="2" type="ORF">EJP77_06460</name>
</gene>
<dbReference type="AlphaFoldDB" id="A0A3S1DYS2"/>
<sequence length="879" mass="89892">MSNTSYTFKENSYMKDIQGGDKKVMKKILSVALSTAMAFSMFASVAFGAESTLSPQQQFDALSAKGIVNGYPDGSSHLEKTITRAELAKVIVKTLGLKEVTGVFSYKDKNYNAKNWAAPYIEAVSAAGIMQGKDTAKKIFDFNGNVTVEELATVLVRALKLEVPTTGIDNSATAWAKGYVQAAINAGLLEKSTNFQGAATRSQVVVAAYVVDQKNTATTVTGVTVASPNTLTVSGTGLGKLTAAQVTVGGVAATAVSASADGKTATVTLASNLLPNSESTVVVTIDGKATEYKVTNGVVVTKAAVTKAVFDVQLAGQGVKFTINDQATPADANYLALAGYDVTFVATKDGQAVNIFDDGTTTGSATSKTGVLRSKGIAIAAGDYKVEVQIVKGATVVTGSETITFANLATAATGISEVKLYNLGANGDESNSAYNGAPLTGNDFALNSNTLVAGESARIYNVKATIAGVVGSAPSSSVSLTTSNPAVVSVNGLVLTAEAAGTATITVKVGNVTQTLNITVTNAARTLKSVTANPATVNAVVGVKASTKVTTKDQYGDPFLAVTNSVNEVLPTNLTLDAFDVVTNTSNTDGTATVEFTPSATGTGTVYFKDKDGNIVGSVYLNVTDVNNIGSQKLEIAGSSKSSDNALDVAAAGSDDTVTYVLNNYTTNGVQNGSDTLANITPSSSDDSVATATKVGSTIVVQAKKAGTAQIVLKNATGNIVATQTVTVVNNAPAISTVSFKTAPTINYINKNITYKDVLNTTDQVAGVDIIVTGITLKQATQYQIRIGADAVLYLDKDGSGKFTDGDVKLGKVVASVATGGKVGNIDAAATTRTFNAVTGLTTASGDKGTVIFKVLTDVSGNDDQTTAVAAQSVNVDVK</sequence>
<dbReference type="PROSITE" id="PS51272">
    <property type="entry name" value="SLH"/>
    <property type="match status" value="2"/>
</dbReference>
<dbReference type="Pfam" id="PF22359">
    <property type="entry name" value="Big-like"/>
    <property type="match status" value="1"/>
</dbReference>
<dbReference type="SUPFAM" id="SSF49373">
    <property type="entry name" value="Invasin/intimin cell-adhesion fragments"/>
    <property type="match status" value="1"/>
</dbReference>
<feature type="domain" description="SLH" evidence="1">
    <location>
        <begin position="104"/>
        <end position="169"/>
    </location>
</feature>